<gene>
    <name evidence="1" type="ORF">C8E89_10218</name>
</gene>
<accession>A0A318HLW3</accession>
<comment type="caution">
    <text evidence="1">The sequence shown here is derived from an EMBL/GenBank/DDBJ whole genome shotgun (WGS) entry which is preliminary data.</text>
</comment>
<protein>
    <submittedName>
        <fullName evidence="1">Uncharacterized protein</fullName>
    </submittedName>
</protein>
<keyword evidence="2" id="KW-1185">Reference proteome</keyword>
<dbReference type="Proteomes" id="UP000247781">
    <property type="component" value="Unassembled WGS sequence"/>
</dbReference>
<proteinExistence type="predicted"/>
<organism evidence="1 2">
    <name type="scientific">Mycolicibacterium moriokaense</name>
    <dbReference type="NCBI Taxonomy" id="39691"/>
    <lineage>
        <taxon>Bacteria</taxon>
        <taxon>Bacillati</taxon>
        <taxon>Actinomycetota</taxon>
        <taxon>Actinomycetes</taxon>
        <taxon>Mycobacteriales</taxon>
        <taxon>Mycobacteriaceae</taxon>
        <taxon>Mycolicibacterium</taxon>
    </lineage>
</organism>
<dbReference type="AlphaFoldDB" id="A0A318HLW3"/>
<sequence length="58" mass="6202">MAAVFTCSHCNAVPEQVVDGKATIEIVRHQLGCPDAVGPDPHTLARLEPISADSRLTY</sequence>
<name>A0A318HLW3_9MYCO</name>
<evidence type="ECO:0000313" key="1">
    <source>
        <dbReference type="EMBL" id="PXX11894.1"/>
    </source>
</evidence>
<reference evidence="2" key="1">
    <citation type="submission" date="2018-05" db="EMBL/GenBank/DDBJ databases">
        <authorList>
            <person name="Deangelis K."/>
            <person name="Huntemann M."/>
            <person name="Clum A."/>
            <person name="Pillay M."/>
            <person name="Palaniappan K."/>
            <person name="Varghese N."/>
            <person name="Mikhailova N."/>
            <person name="Stamatis D."/>
            <person name="Reddy T."/>
            <person name="Daum C."/>
            <person name="Shapiro N."/>
            <person name="Ivanova N."/>
            <person name="Kyrpides N."/>
            <person name="Woyke T."/>
        </authorList>
    </citation>
    <scope>NUCLEOTIDE SEQUENCE [LARGE SCALE GENOMIC DNA]</scope>
    <source>
        <strain evidence="2">GAS496</strain>
    </source>
</reference>
<evidence type="ECO:0000313" key="2">
    <source>
        <dbReference type="Proteomes" id="UP000247781"/>
    </source>
</evidence>
<dbReference type="EMBL" id="QJJU01000002">
    <property type="protein sequence ID" value="PXX11894.1"/>
    <property type="molecule type" value="Genomic_DNA"/>
</dbReference>
<reference evidence="1 2" key="2">
    <citation type="submission" date="2018-06" db="EMBL/GenBank/DDBJ databases">
        <title>Sequencing of bacterial isolates from soil warming experiment in Harvard Forest, Massachusetts, USA.</title>
        <authorList>
            <person name="Deangelis K.PhD."/>
        </authorList>
    </citation>
    <scope>NUCLEOTIDE SEQUENCE [LARGE SCALE GENOMIC DNA]</scope>
    <source>
        <strain evidence="1 2">GAS496</strain>
    </source>
</reference>
<dbReference type="RefSeq" id="WP_181428045.1">
    <property type="nucleotide sequence ID" value="NZ_QJJU01000002.1"/>
</dbReference>